<gene>
    <name evidence="1" type="ORF">SAMN06296416_10999</name>
</gene>
<dbReference type="AlphaFoldDB" id="A0A286DCN8"/>
<keyword evidence="2" id="KW-1185">Reference proteome</keyword>
<sequence>MAIDFDARYTEYQANRSWLRRWVRKIYLNSAASQLTGPTLDFGCGIGELLERLPAGSRGLEYNFTTVELCRSRGLAVDRYDGFADDWRLTVVPYEVRFDSMVISHVLEHLERPTAVLHSLLHTAASRNIGCVLVIVPGKAGYRIDATHRTFVDHEMLSRPDVVAETGFRLERLRYFPGNWRRLGEWFPHHELQALYRRC</sequence>
<dbReference type="OrthoDB" id="9792690at2"/>
<dbReference type="SUPFAM" id="SSF53335">
    <property type="entry name" value="S-adenosyl-L-methionine-dependent methyltransferases"/>
    <property type="match status" value="1"/>
</dbReference>
<evidence type="ECO:0000313" key="2">
    <source>
        <dbReference type="Proteomes" id="UP000219374"/>
    </source>
</evidence>
<dbReference type="EMBL" id="OCND01000009">
    <property type="protein sequence ID" value="SOD56369.1"/>
    <property type="molecule type" value="Genomic_DNA"/>
</dbReference>
<dbReference type="Proteomes" id="UP000219374">
    <property type="component" value="Unassembled WGS sequence"/>
</dbReference>
<dbReference type="Pfam" id="PF13489">
    <property type="entry name" value="Methyltransf_23"/>
    <property type="match status" value="1"/>
</dbReference>
<accession>A0A286DCN8</accession>
<organism evidence="1 2">
    <name type="scientific">Pseudoxanthomonas wuyuanensis</name>
    <dbReference type="NCBI Taxonomy" id="1073196"/>
    <lineage>
        <taxon>Bacteria</taxon>
        <taxon>Pseudomonadati</taxon>
        <taxon>Pseudomonadota</taxon>
        <taxon>Gammaproteobacteria</taxon>
        <taxon>Lysobacterales</taxon>
        <taxon>Lysobacteraceae</taxon>
        <taxon>Pseudoxanthomonas</taxon>
    </lineage>
</organism>
<reference evidence="1 2" key="1">
    <citation type="submission" date="2017-09" db="EMBL/GenBank/DDBJ databases">
        <authorList>
            <person name="Ehlers B."/>
            <person name="Leendertz F.H."/>
        </authorList>
    </citation>
    <scope>NUCLEOTIDE SEQUENCE [LARGE SCALE GENOMIC DNA]</scope>
    <source>
        <strain evidence="1 2">CGMCC 1.10978</strain>
    </source>
</reference>
<dbReference type="InterPro" id="IPR029063">
    <property type="entry name" value="SAM-dependent_MTases_sf"/>
</dbReference>
<dbReference type="Gene3D" id="3.40.50.150">
    <property type="entry name" value="Vaccinia Virus protein VP39"/>
    <property type="match status" value="1"/>
</dbReference>
<evidence type="ECO:0000313" key="1">
    <source>
        <dbReference type="EMBL" id="SOD56369.1"/>
    </source>
</evidence>
<protein>
    <submittedName>
        <fullName evidence="1">Methionine biosynthesis protein MetW</fullName>
    </submittedName>
</protein>
<dbReference type="RefSeq" id="WP_097123104.1">
    <property type="nucleotide sequence ID" value="NZ_OCND01000009.1"/>
</dbReference>
<proteinExistence type="predicted"/>
<name>A0A286DCN8_9GAMM</name>